<evidence type="ECO:0000313" key="2">
    <source>
        <dbReference type="EMBL" id="TPN87803.1"/>
    </source>
</evidence>
<dbReference type="RefSeq" id="WP_140592442.1">
    <property type="nucleotide sequence ID" value="NZ_VFWZ01000002.1"/>
</dbReference>
<feature type="chain" id="PRO_5021437396" description="DUF3299 domain-containing protein" evidence="1">
    <location>
        <begin position="20"/>
        <end position="145"/>
    </location>
</feature>
<dbReference type="OrthoDB" id="1348500at2"/>
<sequence length="145" mass="16231">MKNKILVTIILLLSLGAFAQKKITWKDLSKVKFVDKYFPGYDQSFLYPNFSQSIKSLEGKKVTITGYFLNIDPKGKLYILSKGPMSACFFCGIGGPETAIELEFLSKPVFKTDDIITVTGVLKLNSEDVDHFNYILTKSEGTLVD</sequence>
<evidence type="ECO:0000313" key="3">
    <source>
        <dbReference type="Proteomes" id="UP000315540"/>
    </source>
</evidence>
<keyword evidence="3" id="KW-1185">Reference proteome</keyword>
<feature type="signal peptide" evidence="1">
    <location>
        <begin position="1"/>
        <end position="19"/>
    </location>
</feature>
<protein>
    <recommendedName>
        <fullName evidence="4">DUF3299 domain-containing protein</fullName>
    </recommendedName>
</protein>
<reference evidence="2 3" key="1">
    <citation type="submission" date="2019-06" db="EMBL/GenBank/DDBJ databases">
        <authorList>
            <person name="Meng X."/>
        </authorList>
    </citation>
    <scope>NUCLEOTIDE SEQUENCE [LARGE SCALE GENOMIC DNA]</scope>
    <source>
        <strain evidence="2 3">M625</strain>
    </source>
</reference>
<keyword evidence="1" id="KW-0732">Signal</keyword>
<name>A0A504JJL2_9FLAO</name>
<accession>A0A504JJL2</accession>
<evidence type="ECO:0000256" key="1">
    <source>
        <dbReference type="SAM" id="SignalP"/>
    </source>
</evidence>
<dbReference type="AlphaFoldDB" id="A0A504JJL2"/>
<organism evidence="2 3">
    <name type="scientific">Aquimarina algicola</name>
    <dbReference type="NCBI Taxonomy" id="2589995"/>
    <lineage>
        <taxon>Bacteria</taxon>
        <taxon>Pseudomonadati</taxon>
        <taxon>Bacteroidota</taxon>
        <taxon>Flavobacteriia</taxon>
        <taxon>Flavobacteriales</taxon>
        <taxon>Flavobacteriaceae</taxon>
        <taxon>Aquimarina</taxon>
    </lineage>
</organism>
<dbReference type="Proteomes" id="UP000315540">
    <property type="component" value="Unassembled WGS sequence"/>
</dbReference>
<dbReference type="EMBL" id="VFWZ01000002">
    <property type="protein sequence ID" value="TPN87803.1"/>
    <property type="molecule type" value="Genomic_DNA"/>
</dbReference>
<comment type="caution">
    <text evidence="2">The sequence shown here is derived from an EMBL/GenBank/DDBJ whole genome shotgun (WGS) entry which is preliminary data.</text>
</comment>
<evidence type="ECO:0008006" key="4">
    <source>
        <dbReference type="Google" id="ProtNLM"/>
    </source>
</evidence>
<gene>
    <name evidence="2" type="ORF">FHK87_09525</name>
</gene>
<proteinExistence type="predicted"/>